<dbReference type="SUPFAM" id="SSF89447">
    <property type="entry name" value="AbrB/MazE/MraZ-like"/>
    <property type="match status" value="1"/>
</dbReference>
<dbReference type="GO" id="GO:0003700">
    <property type="term" value="F:DNA-binding transcription factor activity"/>
    <property type="evidence" value="ECO:0007669"/>
    <property type="project" value="UniProtKB-UniRule"/>
</dbReference>
<evidence type="ECO:0000256" key="7">
    <source>
        <dbReference type="HAMAP-Rule" id="MF_01008"/>
    </source>
</evidence>
<dbReference type="InterPro" id="IPR037914">
    <property type="entry name" value="SpoVT-AbrB_sf"/>
</dbReference>
<dbReference type="GO" id="GO:0009295">
    <property type="term" value="C:nucleoid"/>
    <property type="evidence" value="ECO:0007669"/>
    <property type="project" value="UniProtKB-SubCell"/>
</dbReference>
<dbReference type="InterPro" id="IPR035642">
    <property type="entry name" value="MraZ_N"/>
</dbReference>
<dbReference type="InterPro" id="IPR038619">
    <property type="entry name" value="MraZ_sf"/>
</dbReference>
<dbReference type="InterPro" id="IPR007159">
    <property type="entry name" value="SpoVT-AbrB_dom"/>
</dbReference>
<dbReference type="GO" id="GO:0000976">
    <property type="term" value="F:transcription cis-regulatory region binding"/>
    <property type="evidence" value="ECO:0007669"/>
    <property type="project" value="TreeGrafter"/>
</dbReference>
<dbReference type="Proteomes" id="UP000823915">
    <property type="component" value="Unassembled WGS sequence"/>
</dbReference>
<evidence type="ECO:0000256" key="2">
    <source>
        <dbReference type="ARBA" id="ARBA00022490"/>
    </source>
</evidence>
<dbReference type="CDD" id="cd16320">
    <property type="entry name" value="MraZ_N"/>
    <property type="match status" value="1"/>
</dbReference>
<keyword evidence="3" id="KW-0677">Repeat</keyword>
<feature type="domain" description="SpoVT-AbrB" evidence="8">
    <location>
        <begin position="5"/>
        <end position="47"/>
    </location>
</feature>
<proteinExistence type="inferred from homology"/>
<gene>
    <name evidence="7 9" type="primary">mraZ</name>
    <name evidence="9" type="ORF">H9838_01815</name>
</gene>
<comment type="caution">
    <text evidence="9">The sequence shown here is derived from an EMBL/GenBank/DDBJ whole genome shotgun (WGS) entry which is preliminary data.</text>
</comment>
<evidence type="ECO:0000256" key="3">
    <source>
        <dbReference type="ARBA" id="ARBA00022737"/>
    </source>
</evidence>
<dbReference type="InterPro" id="IPR035644">
    <property type="entry name" value="MraZ_C"/>
</dbReference>
<evidence type="ECO:0000313" key="9">
    <source>
        <dbReference type="EMBL" id="HIY25893.1"/>
    </source>
</evidence>
<dbReference type="PANTHER" id="PTHR34701">
    <property type="entry name" value="TRANSCRIPTIONAL REGULATOR MRAZ"/>
    <property type="match status" value="1"/>
</dbReference>
<keyword evidence="4 7" id="KW-0805">Transcription regulation</keyword>
<dbReference type="EMBL" id="DXDU01000023">
    <property type="protein sequence ID" value="HIY25893.1"/>
    <property type="molecule type" value="Genomic_DNA"/>
</dbReference>
<dbReference type="HAMAP" id="MF_01008">
    <property type="entry name" value="MraZ"/>
    <property type="match status" value="1"/>
</dbReference>
<reference evidence="9" key="1">
    <citation type="journal article" date="2021" name="PeerJ">
        <title>Extensive microbial diversity within the chicken gut microbiome revealed by metagenomics and culture.</title>
        <authorList>
            <person name="Gilroy R."/>
            <person name="Ravi A."/>
            <person name="Getino M."/>
            <person name="Pursley I."/>
            <person name="Horton D.L."/>
            <person name="Alikhan N.F."/>
            <person name="Baker D."/>
            <person name="Gharbi K."/>
            <person name="Hall N."/>
            <person name="Watson M."/>
            <person name="Adriaenssens E.M."/>
            <person name="Foster-Nyarko E."/>
            <person name="Jarju S."/>
            <person name="Secka A."/>
            <person name="Antonio M."/>
            <person name="Oren A."/>
            <person name="Chaudhuri R.R."/>
            <person name="La Ragione R."/>
            <person name="Hildebrand F."/>
            <person name="Pallen M.J."/>
        </authorList>
    </citation>
    <scope>NUCLEOTIDE SEQUENCE</scope>
    <source>
        <strain evidence="9">1282</strain>
    </source>
</reference>
<name>A0A9D1YER8_9FIRM</name>
<comment type="similarity">
    <text evidence="7">Belongs to the MraZ family.</text>
</comment>
<dbReference type="InterPro" id="IPR003444">
    <property type="entry name" value="MraZ"/>
</dbReference>
<comment type="subunit">
    <text evidence="7">Forms oligomers.</text>
</comment>
<dbReference type="GO" id="GO:0005737">
    <property type="term" value="C:cytoplasm"/>
    <property type="evidence" value="ECO:0007669"/>
    <property type="project" value="UniProtKB-UniRule"/>
</dbReference>
<comment type="subcellular location">
    <subcellularLocation>
        <location evidence="7">Cytoplasm</location>
        <location evidence="7">Nucleoid</location>
    </subcellularLocation>
</comment>
<evidence type="ECO:0000313" key="10">
    <source>
        <dbReference type="Proteomes" id="UP000823915"/>
    </source>
</evidence>
<evidence type="ECO:0000259" key="8">
    <source>
        <dbReference type="PROSITE" id="PS51740"/>
    </source>
</evidence>
<dbReference type="NCBIfam" id="TIGR00242">
    <property type="entry name" value="division/cell wall cluster transcriptional repressor MraZ"/>
    <property type="match status" value="1"/>
</dbReference>
<keyword evidence="5 7" id="KW-0238">DNA-binding</keyword>
<reference evidence="9" key="2">
    <citation type="submission" date="2021-04" db="EMBL/GenBank/DDBJ databases">
        <authorList>
            <person name="Gilroy R."/>
        </authorList>
    </citation>
    <scope>NUCLEOTIDE SEQUENCE</scope>
    <source>
        <strain evidence="9">1282</strain>
    </source>
</reference>
<organism evidence="9 10">
    <name type="scientific">Candidatus Acutalibacter pullistercoris</name>
    <dbReference type="NCBI Taxonomy" id="2838418"/>
    <lineage>
        <taxon>Bacteria</taxon>
        <taxon>Bacillati</taxon>
        <taxon>Bacillota</taxon>
        <taxon>Clostridia</taxon>
        <taxon>Eubacteriales</taxon>
        <taxon>Acutalibacteraceae</taxon>
        <taxon>Acutalibacter</taxon>
    </lineage>
</organism>
<evidence type="ECO:0000256" key="1">
    <source>
        <dbReference type="ARBA" id="ARBA00013860"/>
    </source>
</evidence>
<dbReference type="InterPro" id="IPR020603">
    <property type="entry name" value="MraZ_dom"/>
</dbReference>
<dbReference type="GO" id="GO:2000143">
    <property type="term" value="P:negative regulation of DNA-templated transcription initiation"/>
    <property type="evidence" value="ECO:0007669"/>
    <property type="project" value="TreeGrafter"/>
</dbReference>
<evidence type="ECO:0000256" key="4">
    <source>
        <dbReference type="ARBA" id="ARBA00023015"/>
    </source>
</evidence>
<keyword evidence="6 7" id="KW-0804">Transcription</keyword>
<protein>
    <recommendedName>
        <fullName evidence="1 7">Transcriptional regulator MraZ</fullName>
    </recommendedName>
</protein>
<evidence type="ECO:0000256" key="5">
    <source>
        <dbReference type="ARBA" id="ARBA00023125"/>
    </source>
</evidence>
<dbReference type="Gene3D" id="3.40.1550.20">
    <property type="entry name" value="Transcriptional regulator MraZ domain"/>
    <property type="match status" value="1"/>
</dbReference>
<dbReference type="AlphaFoldDB" id="A0A9D1YER8"/>
<evidence type="ECO:0000256" key="6">
    <source>
        <dbReference type="ARBA" id="ARBA00023163"/>
    </source>
</evidence>
<dbReference type="CDD" id="cd16321">
    <property type="entry name" value="MraZ_C"/>
    <property type="match status" value="1"/>
</dbReference>
<dbReference type="PROSITE" id="PS51740">
    <property type="entry name" value="SPOVT_ABRB"/>
    <property type="match status" value="2"/>
</dbReference>
<dbReference type="Pfam" id="PF02381">
    <property type="entry name" value="MraZ"/>
    <property type="match status" value="2"/>
</dbReference>
<keyword evidence="2 7" id="KW-0963">Cytoplasm</keyword>
<accession>A0A9D1YER8</accession>
<feature type="domain" description="SpoVT-AbrB" evidence="8">
    <location>
        <begin position="74"/>
        <end position="117"/>
    </location>
</feature>
<sequence>MLTGEYQHNMDQKGRVTVPSKFREDLGDKFYVCKGLDGCLFVLSQAQWDKLVEKVSAIPLAQGKAIQRYFFSGAAEVEPDKQGRILIPQNLREHAGLGKDVTVIGAAVRAEIWDTDRWNDYNQSQTDEAIEASMTLLDF</sequence>
<dbReference type="PANTHER" id="PTHR34701:SF1">
    <property type="entry name" value="TRANSCRIPTIONAL REGULATOR MRAZ"/>
    <property type="match status" value="1"/>
</dbReference>